<dbReference type="EMBL" id="PNBA02000020">
    <property type="protein sequence ID" value="KAG6389181.1"/>
    <property type="molecule type" value="Genomic_DNA"/>
</dbReference>
<dbReference type="InterPro" id="IPR016197">
    <property type="entry name" value="Chromo-like_dom_sf"/>
</dbReference>
<evidence type="ECO:0000313" key="2">
    <source>
        <dbReference type="Proteomes" id="UP000298416"/>
    </source>
</evidence>
<protein>
    <submittedName>
        <fullName evidence="1">Uncharacterized protein</fullName>
    </submittedName>
</protein>
<dbReference type="AlphaFoldDB" id="A0A8X8W745"/>
<gene>
    <name evidence="1" type="ORF">SASPL_150640</name>
</gene>
<dbReference type="Proteomes" id="UP000298416">
    <property type="component" value="Unassembled WGS sequence"/>
</dbReference>
<organism evidence="1">
    <name type="scientific">Salvia splendens</name>
    <name type="common">Scarlet sage</name>
    <dbReference type="NCBI Taxonomy" id="180675"/>
    <lineage>
        <taxon>Eukaryota</taxon>
        <taxon>Viridiplantae</taxon>
        <taxon>Streptophyta</taxon>
        <taxon>Embryophyta</taxon>
        <taxon>Tracheophyta</taxon>
        <taxon>Spermatophyta</taxon>
        <taxon>Magnoliopsida</taxon>
        <taxon>eudicotyledons</taxon>
        <taxon>Gunneridae</taxon>
        <taxon>Pentapetalae</taxon>
        <taxon>asterids</taxon>
        <taxon>lamiids</taxon>
        <taxon>Lamiales</taxon>
        <taxon>Lamiaceae</taxon>
        <taxon>Nepetoideae</taxon>
        <taxon>Mentheae</taxon>
        <taxon>Salviinae</taxon>
        <taxon>Salvia</taxon>
        <taxon>Salvia subgen. Calosphace</taxon>
        <taxon>core Calosphace</taxon>
    </lineage>
</organism>
<evidence type="ECO:0000313" key="1">
    <source>
        <dbReference type="EMBL" id="KAG6389181.1"/>
    </source>
</evidence>
<dbReference type="Gene3D" id="3.80.10.10">
    <property type="entry name" value="Ribonuclease Inhibitor"/>
    <property type="match status" value="1"/>
</dbReference>
<name>A0A8X8W745_SALSN</name>
<dbReference type="SUPFAM" id="SSF54160">
    <property type="entry name" value="Chromo domain-like"/>
    <property type="match status" value="1"/>
</dbReference>
<keyword evidence="2" id="KW-1185">Reference proteome</keyword>
<reference evidence="1" key="1">
    <citation type="submission" date="2018-01" db="EMBL/GenBank/DDBJ databases">
        <authorList>
            <person name="Mao J.F."/>
        </authorList>
    </citation>
    <scope>NUCLEOTIDE SEQUENCE</scope>
    <source>
        <strain evidence="1">Huo1</strain>
        <tissue evidence="1">Leaf</tissue>
    </source>
</reference>
<dbReference type="SUPFAM" id="SSF52058">
    <property type="entry name" value="L domain-like"/>
    <property type="match status" value="1"/>
</dbReference>
<comment type="caution">
    <text evidence="1">The sequence shown here is derived from an EMBL/GenBank/DDBJ whole genome shotgun (WGS) entry which is preliminary data.</text>
</comment>
<reference evidence="1" key="2">
    <citation type="submission" date="2020-08" db="EMBL/GenBank/DDBJ databases">
        <title>Plant Genome Project.</title>
        <authorList>
            <person name="Zhang R.-G."/>
        </authorList>
    </citation>
    <scope>NUCLEOTIDE SEQUENCE</scope>
    <source>
        <strain evidence="1">Huo1</strain>
        <tissue evidence="1">Leaf</tissue>
    </source>
</reference>
<accession>A0A8X8W745</accession>
<sequence>MQATISADPFLAKIKADLEGDRPAATQYELIHGVLFYKGRIVIPAQSSWIPKLLAEFHLTPSGDSSRSLVHVEQVLIKWEGLGEDEATWMDVVDVRGQFPYFRLGDKVVLSDGAVDKEGMWKVAQGFGYAKLENPSSCVWLNDLRFLAFSYSTVNPASVSSLQNLQTLIIYSNNSSVVVHLPVEIWKMPWLRHLISPSLQLLLHPDGATTPSERLQTLSLATNFECNEGMVKMIPNVRKLGVCYSQEKLSSRKPSTFEST</sequence>
<proteinExistence type="predicted"/>
<dbReference type="InterPro" id="IPR032675">
    <property type="entry name" value="LRR_dom_sf"/>
</dbReference>
<dbReference type="PANTHER" id="PTHR15140:SF37">
    <property type="entry name" value="UBIQUITIN-LIKE DOMAIN-CONTAINING PROTEIN"/>
    <property type="match status" value="1"/>
</dbReference>
<dbReference type="PANTHER" id="PTHR15140">
    <property type="entry name" value="TUBULIN-SPECIFIC CHAPERONE E"/>
    <property type="match status" value="1"/>
</dbReference>